<accession>W5YWK5</accession>
<sequence length="420" mass="45324">MPVRFHPVIVFLALIVLCQASAQAQSTPDFPELTGRVVDRADMLPAKVERRLSQMLEAHEQSTTEQVVVVTLPDLQGYAIEDFGYQLGRHWGIGQEGEDNGALLLVAKDERRIRIEVGYGLEGRLTDATSATIINQIITPAFRQGDFATGIANGAAAMVQVLGGEPLAVPKSSRQAAEDDRPHPALGILFFVIVLIAFFRGGVGGGRGGRSALLAGALAGGLGGVESKSPPITHQPGKRPVRPLNDGAGALRLGIALTPWLEIDERQSRVLRPASEAETSDCEQALHLILLHKVIFDNLNGIDCALLGRTGGQLILQHDESLVLRGQEPAGQPHKENGHQDDDAQERQCVEPGVARRMANQPDIAPGQPPQACFKPAEQLLQQGSFVRGLEYPTTQHGAQNQSHQHRKHHAPAILKENCR</sequence>
<dbReference type="InterPro" id="IPR007621">
    <property type="entry name" value="TPM_dom"/>
</dbReference>
<organism evidence="4 5">
    <name type="scientific">Marinobacter salarius</name>
    <dbReference type="NCBI Taxonomy" id="1420917"/>
    <lineage>
        <taxon>Bacteria</taxon>
        <taxon>Pseudomonadati</taxon>
        <taxon>Pseudomonadota</taxon>
        <taxon>Gammaproteobacteria</taxon>
        <taxon>Pseudomonadales</taxon>
        <taxon>Marinobacteraceae</taxon>
        <taxon>Marinobacter</taxon>
    </lineage>
</organism>
<gene>
    <name evidence="4" type="ORF">AU15_22365</name>
</gene>
<reference evidence="4 5" key="1">
    <citation type="journal article" date="2014" name="Genome Announc.">
        <title>Draft Genome Sequences of Marinobacter similis A3d10T and Marinobacter salarius R9SW1T.</title>
        <authorList>
            <person name="Ivanova E.P."/>
            <person name="Ng H.J."/>
            <person name="Webb H.K."/>
            <person name="Feng G."/>
            <person name="Oshima K."/>
            <person name="Hattori M."/>
            <person name="Ohkuma M."/>
            <person name="Sergeev A.F."/>
            <person name="Mikhailov V.V."/>
            <person name="Crawford R.J."/>
            <person name="Sawabe T."/>
        </authorList>
    </citation>
    <scope>NUCLEOTIDE SEQUENCE [LARGE SCALE GENOMIC DNA]</scope>
    <source>
        <strain evidence="5">A3d10 and R9SW1</strain>
    </source>
</reference>
<evidence type="ECO:0000313" key="5">
    <source>
        <dbReference type="Proteomes" id="UP000035081"/>
    </source>
</evidence>
<dbReference type="PANTHER" id="PTHR30373">
    <property type="entry name" value="UPF0603 PROTEIN YGCG"/>
    <property type="match status" value="1"/>
</dbReference>
<evidence type="ECO:0000259" key="3">
    <source>
        <dbReference type="Pfam" id="PF04536"/>
    </source>
</evidence>
<dbReference type="Proteomes" id="UP000035081">
    <property type="component" value="Chromosome"/>
</dbReference>
<dbReference type="Pfam" id="PF04536">
    <property type="entry name" value="TPM_phosphatase"/>
    <property type="match status" value="1"/>
</dbReference>
<feature type="chain" id="PRO_5004876602" evidence="2">
    <location>
        <begin position="25"/>
        <end position="420"/>
    </location>
</feature>
<feature type="region of interest" description="Disordered" evidence="1">
    <location>
        <begin position="395"/>
        <end position="420"/>
    </location>
</feature>
<dbReference type="EMBL" id="CP007152">
    <property type="protein sequence ID" value="AHI33501.1"/>
    <property type="molecule type" value="Genomic_DNA"/>
</dbReference>
<dbReference type="PANTHER" id="PTHR30373:SF2">
    <property type="entry name" value="UPF0603 PROTEIN YGCG"/>
    <property type="match status" value="1"/>
</dbReference>
<evidence type="ECO:0000256" key="1">
    <source>
        <dbReference type="SAM" id="MobiDB-lite"/>
    </source>
</evidence>
<proteinExistence type="predicted"/>
<dbReference type="AlphaFoldDB" id="W5YWK5"/>
<evidence type="ECO:0000313" key="4">
    <source>
        <dbReference type="EMBL" id="AHI33501.1"/>
    </source>
</evidence>
<dbReference type="KEGG" id="msr:AU15_22365"/>
<dbReference type="HOGENOM" id="CLU_653471_0_0_6"/>
<name>W5YWK5_9GAMM</name>
<dbReference type="Gene3D" id="3.10.310.50">
    <property type="match status" value="1"/>
</dbReference>
<keyword evidence="2" id="KW-0732">Signal</keyword>
<feature type="domain" description="TPM" evidence="3">
    <location>
        <begin position="37"/>
        <end position="160"/>
    </location>
</feature>
<evidence type="ECO:0000256" key="2">
    <source>
        <dbReference type="SAM" id="SignalP"/>
    </source>
</evidence>
<protein>
    <submittedName>
        <fullName evidence="4">Methanol dehydrogenase</fullName>
    </submittedName>
</protein>
<feature type="signal peptide" evidence="2">
    <location>
        <begin position="1"/>
        <end position="24"/>
    </location>
</feature>